<evidence type="ECO:0000256" key="2">
    <source>
        <dbReference type="ARBA" id="ARBA00022741"/>
    </source>
</evidence>
<reference evidence="7" key="1">
    <citation type="submission" date="2020-08" db="EMBL/GenBank/DDBJ databases">
        <title>Genome public.</title>
        <authorList>
            <person name="Liu C."/>
            <person name="Sun Q."/>
        </authorList>
    </citation>
    <scope>NUCLEOTIDE SEQUENCE</scope>
    <source>
        <strain evidence="7">BX7</strain>
    </source>
</reference>
<dbReference type="GO" id="GO:0005524">
    <property type="term" value="F:ATP binding"/>
    <property type="evidence" value="ECO:0007669"/>
    <property type="project" value="UniProtKB-KW"/>
</dbReference>
<dbReference type="Pfam" id="PF10431">
    <property type="entry name" value="ClpB_D2-small"/>
    <property type="match status" value="1"/>
</dbReference>
<dbReference type="SMART" id="SM00382">
    <property type="entry name" value="AAA"/>
    <property type="match status" value="2"/>
</dbReference>
<name>A0A926DCW4_9FIRM</name>
<dbReference type="InterPro" id="IPR004176">
    <property type="entry name" value="Clp_R_N"/>
</dbReference>
<dbReference type="GO" id="GO:0005737">
    <property type="term" value="C:cytoplasm"/>
    <property type="evidence" value="ECO:0007669"/>
    <property type="project" value="TreeGrafter"/>
</dbReference>
<organism evidence="7 8">
    <name type="scientific">Feifania hominis</name>
    <dbReference type="NCBI Taxonomy" id="2763660"/>
    <lineage>
        <taxon>Bacteria</taxon>
        <taxon>Bacillati</taxon>
        <taxon>Bacillota</taxon>
        <taxon>Clostridia</taxon>
        <taxon>Eubacteriales</taxon>
        <taxon>Feifaniaceae</taxon>
        <taxon>Feifania</taxon>
    </lineage>
</organism>
<dbReference type="Pfam" id="PF00004">
    <property type="entry name" value="AAA"/>
    <property type="match status" value="1"/>
</dbReference>
<dbReference type="InterPro" id="IPR027417">
    <property type="entry name" value="P-loop_NTPase"/>
</dbReference>
<dbReference type="EMBL" id="JACRSP010000003">
    <property type="protein sequence ID" value="MBC8536650.1"/>
    <property type="molecule type" value="Genomic_DNA"/>
</dbReference>
<dbReference type="Gene3D" id="1.10.1780.10">
    <property type="entry name" value="Clp, N-terminal domain"/>
    <property type="match status" value="1"/>
</dbReference>
<dbReference type="Gene3D" id="1.10.8.60">
    <property type="match status" value="1"/>
</dbReference>
<dbReference type="CDD" id="cd19499">
    <property type="entry name" value="RecA-like_ClpB_Hsp104-like"/>
    <property type="match status" value="1"/>
</dbReference>
<dbReference type="Pfam" id="PF07724">
    <property type="entry name" value="AAA_2"/>
    <property type="match status" value="1"/>
</dbReference>
<dbReference type="FunFam" id="3.40.50.300:FF:000010">
    <property type="entry name" value="Chaperone clpB 1, putative"/>
    <property type="match status" value="1"/>
</dbReference>
<dbReference type="InterPro" id="IPR003593">
    <property type="entry name" value="AAA+_ATPase"/>
</dbReference>
<dbReference type="Proteomes" id="UP000620366">
    <property type="component" value="Unassembled WGS sequence"/>
</dbReference>
<dbReference type="PROSITE" id="PS51903">
    <property type="entry name" value="CLP_R"/>
    <property type="match status" value="1"/>
</dbReference>
<dbReference type="GO" id="GO:0034605">
    <property type="term" value="P:cellular response to heat"/>
    <property type="evidence" value="ECO:0007669"/>
    <property type="project" value="TreeGrafter"/>
</dbReference>
<dbReference type="InterPro" id="IPR036628">
    <property type="entry name" value="Clp_N_dom_sf"/>
</dbReference>
<dbReference type="PROSITE" id="PS00870">
    <property type="entry name" value="CLPAB_1"/>
    <property type="match status" value="1"/>
</dbReference>
<dbReference type="PRINTS" id="PR00300">
    <property type="entry name" value="CLPPROTEASEA"/>
</dbReference>
<dbReference type="InterPro" id="IPR019489">
    <property type="entry name" value="Clp_ATPase_C"/>
</dbReference>
<dbReference type="FunFam" id="3.40.50.300:FF:000025">
    <property type="entry name" value="ATP-dependent Clp protease subunit"/>
    <property type="match status" value="1"/>
</dbReference>
<dbReference type="InterPro" id="IPR050130">
    <property type="entry name" value="ClpA_ClpB"/>
</dbReference>
<evidence type="ECO:0000256" key="3">
    <source>
        <dbReference type="ARBA" id="ARBA00022840"/>
    </source>
</evidence>
<keyword evidence="8" id="KW-1185">Reference proteome</keyword>
<dbReference type="PANTHER" id="PTHR11638:SF175">
    <property type="entry name" value="ATP-DEPENDENT CLP PROTEASE, ATP-BINDING SUBUNIT CLPC"/>
    <property type="match status" value="1"/>
</dbReference>
<keyword evidence="2" id="KW-0547">Nucleotide-binding</keyword>
<evidence type="ECO:0000256" key="5">
    <source>
        <dbReference type="PROSITE-ProRule" id="PRU01251"/>
    </source>
</evidence>
<dbReference type="Pfam" id="PF02861">
    <property type="entry name" value="Clp_N"/>
    <property type="match status" value="1"/>
</dbReference>
<protein>
    <submittedName>
        <fullName evidence="7">ATP-dependent Clp protease ATP-binding subunit</fullName>
    </submittedName>
</protein>
<dbReference type="InterPro" id="IPR018368">
    <property type="entry name" value="ClpA/B_CS1"/>
</dbReference>
<feature type="domain" description="Clp R" evidence="6">
    <location>
        <begin position="1"/>
        <end position="143"/>
    </location>
</feature>
<dbReference type="SMART" id="SM01086">
    <property type="entry name" value="ClpB_D2-small"/>
    <property type="match status" value="1"/>
</dbReference>
<gene>
    <name evidence="7" type="ORF">H8695_08135</name>
</gene>
<dbReference type="InterPro" id="IPR001270">
    <property type="entry name" value="ClpA/B"/>
</dbReference>
<keyword evidence="7" id="KW-0378">Hydrolase</keyword>
<dbReference type="InterPro" id="IPR003959">
    <property type="entry name" value="ATPase_AAA_core"/>
</dbReference>
<proteinExistence type="predicted"/>
<keyword evidence="1 5" id="KW-0677">Repeat</keyword>
<comment type="caution">
    <text evidence="7">The sequence shown here is derived from an EMBL/GenBank/DDBJ whole genome shotgun (WGS) entry which is preliminary data.</text>
</comment>
<keyword evidence="3 7" id="KW-0067">ATP-binding</keyword>
<dbReference type="CDD" id="cd00009">
    <property type="entry name" value="AAA"/>
    <property type="match status" value="1"/>
</dbReference>
<dbReference type="Pfam" id="PF17871">
    <property type="entry name" value="AAA_lid_9"/>
    <property type="match status" value="1"/>
</dbReference>
<dbReference type="GO" id="GO:0008233">
    <property type="term" value="F:peptidase activity"/>
    <property type="evidence" value="ECO:0007669"/>
    <property type="project" value="UniProtKB-KW"/>
</dbReference>
<keyword evidence="7" id="KW-0645">Protease</keyword>
<evidence type="ECO:0000256" key="1">
    <source>
        <dbReference type="ARBA" id="ARBA00022737"/>
    </source>
</evidence>
<dbReference type="RefSeq" id="WP_249300488.1">
    <property type="nucleotide sequence ID" value="NZ_JACRSP010000003.1"/>
</dbReference>
<dbReference type="Gene3D" id="3.40.50.300">
    <property type="entry name" value="P-loop containing nucleotide triphosphate hydrolases"/>
    <property type="match status" value="3"/>
</dbReference>
<evidence type="ECO:0000256" key="4">
    <source>
        <dbReference type="ARBA" id="ARBA00023186"/>
    </source>
</evidence>
<sequence length="757" mass="83019">MNRFSPRAQHALNEALASAQRAGHSYVGSEHLLLSLAREKGSSAADALRRAGLDDKKIQLQIELLVGQGTPSRLLPSDMTPSLKQIIELSLLESRSQGQSVIGSEHLLLALLKQPGCRARSILTRLGADVDLICGELTHWTGDGLPLEFGGDESPLLKTQTLKNFGVDLTAQARFGRIDPLIGRDGEIRRLTQILCRRQKNNPVLIGEPGVGKTAIAEGLALLIAKNRVPEGLRGKRVVMLDLAGMIAGAKYRGEFEERLKNTLAEVKKIGNLILFIDEIHIIVGAGAAEGAVDAANILKPSLARGEFQVIGATTTEEYRRYIEKDSALSRRFQPIMVEEPDCERSIEILKGVRPRYEQFHRVKIDDEAIEAAVRLSKRYLPERRLPDKAIDLIDEAAAKLRIAAADRPPALPAEPPRVSEERVRALLGEITGIPISEPGGGAGREFVELEQILEQSVIGQSEAVKKVAGVIRRSRAGLADERRPTGSFLFLGPTGVGKTELARALARALFQSEEAVIRLDMAEYMEKNSVSKLIGSPPGYVGYEEGGQLTEKVRRHPYSIILLDEIEKAHPEVFSMLLAVLEDGRLTDSSGRTVDFCNTVIIMTSNIGARSMAAGSQPLGFAAADGADTGRRERALEELKRVCSPEFLNRIDEIVVFSPLCERDCAVIARRLLGELKDRLARQQVHLEMDESLAQHIASRGYSARYGARALRRLTQSEIADELATMILRGELTPGERGVLEMREGKLTVRRKALIP</sequence>
<evidence type="ECO:0000313" key="8">
    <source>
        <dbReference type="Proteomes" id="UP000620366"/>
    </source>
</evidence>
<dbReference type="GO" id="GO:0006508">
    <property type="term" value="P:proteolysis"/>
    <property type="evidence" value="ECO:0007669"/>
    <property type="project" value="UniProtKB-KW"/>
</dbReference>
<dbReference type="SUPFAM" id="SSF52540">
    <property type="entry name" value="P-loop containing nucleoside triphosphate hydrolases"/>
    <property type="match status" value="2"/>
</dbReference>
<dbReference type="InterPro" id="IPR041546">
    <property type="entry name" value="ClpA/ClpB_AAA_lid"/>
</dbReference>
<evidence type="ECO:0000259" key="6">
    <source>
        <dbReference type="PROSITE" id="PS51903"/>
    </source>
</evidence>
<dbReference type="SUPFAM" id="SSF81923">
    <property type="entry name" value="Double Clp-N motif"/>
    <property type="match status" value="1"/>
</dbReference>
<dbReference type="AlphaFoldDB" id="A0A926DCW4"/>
<dbReference type="GO" id="GO:0016887">
    <property type="term" value="F:ATP hydrolysis activity"/>
    <property type="evidence" value="ECO:0007669"/>
    <property type="project" value="InterPro"/>
</dbReference>
<dbReference type="PANTHER" id="PTHR11638">
    <property type="entry name" value="ATP-DEPENDENT CLP PROTEASE"/>
    <property type="match status" value="1"/>
</dbReference>
<keyword evidence="4" id="KW-0143">Chaperone</keyword>
<evidence type="ECO:0000313" key="7">
    <source>
        <dbReference type="EMBL" id="MBC8536650.1"/>
    </source>
</evidence>
<accession>A0A926DCW4</accession>